<keyword evidence="5" id="KW-0964">Secreted</keyword>
<keyword evidence="11" id="KW-0966">Cell projection</keyword>
<dbReference type="GO" id="GO:0044780">
    <property type="term" value="P:bacterial-type flagellum assembly"/>
    <property type="evidence" value="ECO:0007669"/>
    <property type="project" value="InterPro"/>
</dbReference>
<dbReference type="PANTHER" id="PTHR30033">
    <property type="entry name" value="FLAGELLAR HOOK-ASSOCIATED PROTEIN 1"/>
    <property type="match status" value="1"/>
</dbReference>
<dbReference type="NCBIfam" id="TIGR02492">
    <property type="entry name" value="flgK_ends"/>
    <property type="match status" value="1"/>
</dbReference>
<feature type="domain" description="Flagellar basal-body/hook protein C-terminal" evidence="9">
    <location>
        <begin position="583"/>
        <end position="621"/>
    </location>
</feature>
<sequence length="622" mass="66246">MSLSNAINLATSGLTVTRQELDVVAGNIANAQTPGYTSKTTARKTAIGDGRTIGVLSNGTKRSLDMHVQKQYWRESAATEYTKLMSTYLHRVDQTFGEPGSANALDTGINNLTKSMQALVTSPDSQVAREDMLSHAALLAQQLNTASNDIQTMRQEVEGALNDAVETINHSLEQIERLNDQIQRYSTDGSEPSALLDERDSYINKVAGLVDIEVQHGTNNNIRINTTSGTTLFDREAVKLEFNANPNVTAESKWDSDSSKSSLGSIMLVSDHGNRIDLTSDKSFQSGKVAALVEMRDQTLVEAQAQLDEIAAGLATALSNKQVDSTDATVGAQTGKAVDLAGLQSGNPITLTYKDNGTGQTHTVTYMRVDSASSLPLSNDATSRIDDRVVGINFSGGMASVVSQIQADLGANFTVSNPSGDNLQIVDDGAANAVDVVALSASVTVTGLEDASGKLPLFVDGGQGNKVFTGAVEGTHQKVGFASRIEVNISLKNDPAKLVQYGAGVGNADQTRPKALYDALENTKYVFSYKTGIGSAAQPAEMSVSDFARQVISYQGGQAETAKTRHSGQQIAMNNVQSRMDDISKVDTDGELAKLMELQNAYSANARVLTAIREMLNALMRV</sequence>
<evidence type="ECO:0000256" key="4">
    <source>
        <dbReference type="ARBA" id="ARBA00016244"/>
    </source>
</evidence>
<dbReference type="InterPro" id="IPR053927">
    <property type="entry name" value="FlgK_helical"/>
</dbReference>
<evidence type="ECO:0000259" key="10">
    <source>
        <dbReference type="Pfam" id="PF22638"/>
    </source>
</evidence>
<accession>A0A285NHY2</accession>
<dbReference type="PANTHER" id="PTHR30033:SF1">
    <property type="entry name" value="FLAGELLAR HOOK-ASSOCIATED PROTEIN 1"/>
    <property type="match status" value="1"/>
</dbReference>
<comment type="subcellular location">
    <subcellularLocation>
        <location evidence="1">Bacterial flagellum basal body</location>
    </subcellularLocation>
    <subcellularLocation>
        <location evidence="2">Secreted</location>
    </subcellularLocation>
</comment>
<evidence type="ECO:0000313" key="11">
    <source>
        <dbReference type="EMBL" id="SNZ08868.1"/>
    </source>
</evidence>
<dbReference type="Pfam" id="PF22638">
    <property type="entry name" value="FlgK_D1"/>
    <property type="match status" value="1"/>
</dbReference>
<evidence type="ECO:0000259" key="9">
    <source>
        <dbReference type="Pfam" id="PF06429"/>
    </source>
</evidence>
<feature type="domain" description="Flagellar basal body rod protein N-terminal" evidence="8">
    <location>
        <begin position="7"/>
        <end position="37"/>
    </location>
</feature>
<feature type="domain" description="Flagellar hook-associated protein FlgK helical" evidence="10">
    <location>
        <begin position="89"/>
        <end position="328"/>
    </location>
</feature>
<dbReference type="Pfam" id="PF00460">
    <property type="entry name" value="Flg_bb_rod"/>
    <property type="match status" value="1"/>
</dbReference>
<comment type="similarity">
    <text evidence="3">Belongs to the flagella basal body rod proteins family.</text>
</comment>
<dbReference type="InterPro" id="IPR002371">
    <property type="entry name" value="FlgK"/>
</dbReference>
<gene>
    <name evidence="11" type="ORF">SAMN06265368_1854</name>
</gene>
<keyword evidence="11" id="KW-0969">Cilium</keyword>
<dbReference type="AlphaFoldDB" id="A0A285NHY2"/>
<dbReference type="Proteomes" id="UP000219439">
    <property type="component" value="Unassembled WGS sequence"/>
</dbReference>
<dbReference type="EMBL" id="OBEL01000001">
    <property type="protein sequence ID" value="SNZ08868.1"/>
    <property type="molecule type" value="Genomic_DNA"/>
</dbReference>
<organism evidence="11 12">
    <name type="scientific">Cohaesibacter gelatinilyticus</name>
    <dbReference type="NCBI Taxonomy" id="372072"/>
    <lineage>
        <taxon>Bacteria</taxon>
        <taxon>Pseudomonadati</taxon>
        <taxon>Pseudomonadota</taxon>
        <taxon>Alphaproteobacteria</taxon>
        <taxon>Hyphomicrobiales</taxon>
        <taxon>Cohaesibacteraceae</taxon>
    </lineage>
</organism>
<evidence type="ECO:0000256" key="1">
    <source>
        <dbReference type="ARBA" id="ARBA00004117"/>
    </source>
</evidence>
<dbReference type="RefSeq" id="WP_097152961.1">
    <property type="nucleotide sequence ID" value="NZ_OBEL01000001.1"/>
</dbReference>
<keyword evidence="11" id="KW-0282">Flagellum</keyword>
<evidence type="ECO:0000256" key="7">
    <source>
        <dbReference type="SAM" id="Coils"/>
    </source>
</evidence>
<reference evidence="11 12" key="1">
    <citation type="submission" date="2017-09" db="EMBL/GenBank/DDBJ databases">
        <authorList>
            <person name="Ehlers B."/>
            <person name="Leendertz F.H."/>
        </authorList>
    </citation>
    <scope>NUCLEOTIDE SEQUENCE [LARGE SCALE GENOMIC DNA]</scope>
    <source>
        <strain evidence="11 12">DSM 18289</strain>
    </source>
</reference>
<dbReference type="GO" id="GO:0005576">
    <property type="term" value="C:extracellular region"/>
    <property type="evidence" value="ECO:0007669"/>
    <property type="project" value="UniProtKB-SubCell"/>
</dbReference>
<protein>
    <recommendedName>
        <fullName evidence="4">Flagellar hook-associated protein 1</fullName>
    </recommendedName>
</protein>
<keyword evidence="12" id="KW-1185">Reference proteome</keyword>
<evidence type="ECO:0000259" key="8">
    <source>
        <dbReference type="Pfam" id="PF00460"/>
    </source>
</evidence>
<evidence type="ECO:0000313" key="12">
    <source>
        <dbReference type="Proteomes" id="UP000219439"/>
    </source>
</evidence>
<evidence type="ECO:0000256" key="6">
    <source>
        <dbReference type="ARBA" id="ARBA00023143"/>
    </source>
</evidence>
<evidence type="ECO:0000256" key="5">
    <source>
        <dbReference type="ARBA" id="ARBA00022525"/>
    </source>
</evidence>
<dbReference type="GO" id="GO:0005198">
    <property type="term" value="F:structural molecule activity"/>
    <property type="evidence" value="ECO:0007669"/>
    <property type="project" value="InterPro"/>
</dbReference>
<proteinExistence type="inferred from homology"/>
<evidence type="ECO:0000256" key="2">
    <source>
        <dbReference type="ARBA" id="ARBA00004613"/>
    </source>
</evidence>
<dbReference type="SUPFAM" id="SSF64518">
    <property type="entry name" value="Phase 1 flagellin"/>
    <property type="match status" value="1"/>
</dbReference>
<name>A0A285NHY2_9HYPH</name>
<evidence type="ECO:0000256" key="3">
    <source>
        <dbReference type="ARBA" id="ARBA00009677"/>
    </source>
</evidence>
<dbReference type="OrthoDB" id="7181295at2"/>
<dbReference type="InterPro" id="IPR010930">
    <property type="entry name" value="Flg_bb/hook_C_dom"/>
</dbReference>
<dbReference type="GO" id="GO:0009425">
    <property type="term" value="C:bacterial-type flagellum basal body"/>
    <property type="evidence" value="ECO:0007669"/>
    <property type="project" value="UniProtKB-SubCell"/>
</dbReference>
<dbReference type="Pfam" id="PF06429">
    <property type="entry name" value="Flg_bbr_C"/>
    <property type="match status" value="1"/>
</dbReference>
<dbReference type="InterPro" id="IPR001444">
    <property type="entry name" value="Flag_bb_rod_N"/>
</dbReference>
<feature type="coiled-coil region" evidence="7">
    <location>
        <begin position="136"/>
        <end position="188"/>
    </location>
</feature>
<keyword evidence="7" id="KW-0175">Coiled coil</keyword>
<dbReference type="GO" id="GO:0009424">
    <property type="term" value="C:bacterial-type flagellum hook"/>
    <property type="evidence" value="ECO:0007669"/>
    <property type="project" value="InterPro"/>
</dbReference>
<keyword evidence="6" id="KW-0975">Bacterial flagellum</keyword>